<keyword evidence="5" id="KW-1185">Reference proteome</keyword>
<protein>
    <recommendedName>
        <fullName evidence="3">Acyltransferase 3 domain-containing protein</fullName>
    </recommendedName>
</protein>
<feature type="transmembrane region" description="Helical" evidence="1">
    <location>
        <begin position="139"/>
        <end position="161"/>
    </location>
</feature>
<feature type="transmembrane region" description="Helical" evidence="1">
    <location>
        <begin position="291"/>
        <end position="308"/>
    </location>
</feature>
<dbReference type="PANTHER" id="PTHR11161:SF22">
    <property type="entry name" value="ACYLTRANSFERASE 3 DOMAIN-CONTAINING PROTEIN-RELATED"/>
    <property type="match status" value="1"/>
</dbReference>
<keyword evidence="1" id="KW-1133">Transmembrane helix</keyword>
<evidence type="ECO:0000256" key="2">
    <source>
        <dbReference type="SAM" id="SignalP"/>
    </source>
</evidence>
<reference evidence="4" key="1">
    <citation type="submission" date="2021-02" db="EMBL/GenBank/DDBJ databases">
        <authorList>
            <person name="Steward A R."/>
        </authorList>
    </citation>
    <scope>NUCLEOTIDE SEQUENCE</scope>
</reference>
<feature type="domain" description="Acyltransferase 3" evidence="3">
    <location>
        <begin position="199"/>
        <end position="588"/>
    </location>
</feature>
<dbReference type="AlphaFoldDB" id="A0A821TUK5"/>
<accession>A0A821TUK5</accession>
<evidence type="ECO:0000313" key="5">
    <source>
        <dbReference type="Proteomes" id="UP000663880"/>
    </source>
</evidence>
<keyword evidence="1" id="KW-0812">Transmembrane</keyword>
<dbReference type="InterPro" id="IPR002656">
    <property type="entry name" value="Acyl_transf_3_dom"/>
</dbReference>
<feature type="signal peptide" evidence="2">
    <location>
        <begin position="1"/>
        <end position="16"/>
    </location>
</feature>
<keyword evidence="2" id="KW-0732">Signal</keyword>
<dbReference type="InterPro" id="IPR052728">
    <property type="entry name" value="O2_lipid_transport_reg"/>
</dbReference>
<evidence type="ECO:0000259" key="3">
    <source>
        <dbReference type="Pfam" id="PF01757"/>
    </source>
</evidence>
<evidence type="ECO:0000313" key="4">
    <source>
        <dbReference type="EMBL" id="CAF4876875.1"/>
    </source>
</evidence>
<dbReference type="Pfam" id="PF01757">
    <property type="entry name" value="Acyl_transf_3"/>
    <property type="match status" value="1"/>
</dbReference>
<feature type="transmembrane region" description="Helical" evidence="1">
    <location>
        <begin position="377"/>
        <end position="395"/>
    </location>
</feature>
<proteinExistence type="predicted"/>
<feature type="transmembrane region" description="Helical" evidence="1">
    <location>
        <begin position="249"/>
        <end position="270"/>
    </location>
</feature>
<feature type="transmembrane region" description="Helical" evidence="1">
    <location>
        <begin position="427"/>
        <end position="449"/>
    </location>
</feature>
<evidence type="ECO:0000256" key="1">
    <source>
        <dbReference type="SAM" id="Phobius"/>
    </source>
</evidence>
<feature type="transmembrane region" description="Helical" evidence="1">
    <location>
        <begin position="352"/>
        <end position="372"/>
    </location>
</feature>
<keyword evidence="1" id="KW-0472">Membrane</keyword>
<name>A0A821TUK5_9NEOP</name>
<dbReference type="Proteomes" id="UP000663880">
    <property type="component" value="Unassembled WGS sequence"/>
</dbReference>
<dbReference type="GO" id="GO:0016747">
    <property type="term" value="F:acyltransferase activity, transferring groups other than amino-acyl groups"/>
    <property type="evidence" value="ECO:0007669"/>
    <property type="project" value="InterPro"/>
</dbReference>
<dbReference type="PANTHER" id="PTHR11161">
    <property type="entry name" value="O-ACYLTRANSFERASE"/>
    <property type="match status" value="1"/>
</dbReference>
<comment type="caution">
    <text evidence="4">The sequence shown here is derived from an EMBL/GenBank/DDBJ whole genome shotgun (WGS) entry which is preliminary data.</text>
</comment>
<feature type="transmembrane region" description="Helical" evidence="1">
    <location>
        <begin position="569"/>
        <end position="593"/>
    </location>
</feature>
<organism evidence="4 5">
    <name type="scientific">Pieris macdunnoughi</name>
    <dbReference type="NCBI Taxonomy" id="345717"/>
    <lineage>
        <taxon>Eukaryota</taxon>
        <taxon>Metazoa</taxon>
        <taxon>Ecdysozoa</taxon>
        <taxon>Arthropoda</taxon>
        <taxon>Hexapoda</taxon>
        <taxon>Insecta</taxon>
        <taxon>Pterygota</taxon>
        <taxon>Neoptera</taxon>
        <taxon>Endopterygota</taxon>
        <taxon>Lepidoptera</taxon>
        <taxon>Glossata</taxon>
        <taxon>Ditrysia</taxon>
        <taxon>Papilionoidea</taxon>
        <taxon>Pieridae</taxon>
        <taxon>Pierinae</taxon>
        <taxon>Pieris</taxon>
    </lineage>
</organism>
<sequence length="631" mass="71935">MLFYFLLFVSVGGVIGSNMELNATLLEWFPPLYRLDDWALCQKPTDKYCIVDAALYSNKPSSLLDVLKEYSSQTLKHFNRTQIHRGLCITRCGVNTTDVVEAAQACINNEVQKYELQAEVLSPQRCSTPGPKRASGAPLALGVVMASILILAIAATVVEFYKLKIGNKYLTAFSLINNWKILFGDRSKAKNDERMKDLNSLDGIKVIAIEGVIFAHVLLCFVYTYTDNPEYVEEMYDNIGWKLVFNSPLWVQAFFTITGFITAYSLLIFTEKRELSIGTCILAIAHRWMRLTPTSMFVIWFSIAWYPLMGSGPHWTWVVDRESQDCLERWPYHLIHIQNYLPLGKFCSAQTWYIATDFQLHVFGILLMFVLLRFRRLVFPVLTTILVVSAAWTAFDVYYYNLLPIIAAQSPEVLRTIYKDSKIQELIYLPMWMNLAGYACGIAVGFIHYNNQQNGVKLNENKWFNIFSQLSLNLVNVVIFIGIPFLGDRTPPLWASVIYAAFDRTIFSLLFSIFLLGIISKCKNPFLTICSWRGYHFLARLTYCAYILHFTILRLAIAYNTQLGHTSIFGMISLLILGTVLTYIVSIPVCLLIELPITQLWKALLSNIVSSSIQEPPNQKSLSDVKSQNEV</sequence>
<feature type="transmembrane region" description="Helical" evidence="1">
    <location>
        <begin position="470"/>
        <end position="487"/>
    </location>
</feature>
<feature type="transmembrane region" description="Helical" evidence="1">
    <location>
        <begin position="204"/>
        <end position="225"/>
    </location>
</feature>
<dbReference type="EMBL" id="CAJOBZ010000025">
    <property type="protein sequence ID" value="CAF4876875.1"/>
    <property type="molecule type" value="Genomic_DNA"/>
</dbReference>
<gene>
    <name evidence="4" type="ORF">PMACD_LOCUS9247</name>
</gene>
<feature type="transmembrane region" description="Helical" evidence="1">
    <location>
        <begin position="493"/>
        <end position="516"/>
    </location>
</feature>
<feature type="transmembrane region" description="Helical" evidence="1">
    <location>
        <begin position="537"/>
        <end position="557"/>
    </location>
</feature>
<feature type="chain" id="PRO_5032840228" description="Acyltransferase 3 domain-containing protein" evidence="2">
    <location>
        <begin position="17"/>
        <end position="631"/>
    </location>
</feature>
<dbReference type="OrthoDB" id="10265389at2759"/>